<protein>
    <submittedName>
        <fullName evidence="2">Uncharacterized protein</fullName>
    </submittedName>
</protein>
<reference evidence="2" key="1">
    <citation type="submission" date="2018-02" db="EMBL/GenBank/DDBJ databases">
        <authorList>
            <person name="Cohen D.B."/>
            <person name="Kent A.D."/>
        </authorList>
    </citation>
    <scope>NUCLEOTIDE SEQUENCE</scope>
</reference>
<feature type="region of interest" description="Disordered" evidence="1">
    <location>
        <begin position="62"/>
        <end position="83"/>
    </location>
</feature>
<proteinExistence type="predicted"/>
<gene>
    <name evidence="2" type="ORF">FSB_LOCUS44474</name>
</gene>
<dbReference type="AlphaFoldDB" id="A0A2N9HW77"/>
<name>A0A2N9HW77_FAGSY</name>
<accession>A0A2N9HW77</accession>
<dbReference type="EMBL" id="OIVN01004307">
    <property type="protein sequence ID" value="SPD16592.1"/>
    <property type="molecule type" value="Genomic_DNA"/>
</dbReference>
<evidence type="ECO:0000256" key="1">
    <source>
        <dbReference type="SAM" id="MobiDB-lite"/>
    </source>
</evidence>
<sequence length="83" mass="9533">MTVRVVALTKRKCEDQVVAPLKADGVRRMELGSTMVAELMRKHRDVKGLRLCRMEPSVRKRETTIIGNGEERNQEKDRINSPN</sequence>
<evidence type="ECO:0000313" key="2">
    <source>
        <dbReference type="EMBL" id="SPD16592.1"/>
    </source>
</evidence>
<organism evidence="2">
    <name type="scientific">Fagus sylvatica</name>
    <name type="common">Beechnut</name>
    <dbReference type="NCBI Taxonomy" id="28930"/>
    <lineage>
        <taxon>Eukaryota</taxon>
        <taxon>Viridiplantae</taxon>
        <taxon>Streptophyta</taxon>
        <taxon>Embryophyta</taxon>
        <taxon>Tracheophyta</taxon>
        <taxon>Spermatophyta</taxon>
        <taxon>Magnoliopsida</taxon>
        <taxon>eudicotyledons</taxon>
        <taxon>Gunneridae</taxon>
        <taxon>Pentapetalae</taxon>
        <taxon>rosids</taxon>
        <taxon>fabids</taxon>
        <taxon>Fagales</taxon>
        <taxon>Fagaceae</taxon>
        <taxon>Fagus</taxon>
    </lineage>
</organism>